<dbReference type="PANTHER" id="PTHR33395:SF22">
    <property type="entry name" value="REVERSE TRANSCRIPTASE DOMAIN-CONTAINING PROTEIN"/>
    <property type="match status" value="1"/>
</dbReference>
<dbReference type="InterPro" id="IPR005135">
    <property type="entry name" value="Endo/exonuclease/phosphatase"/>
</dbReference>
<organism evidence="2 3">
    <name type="scientific">Hydra vulgaris</name>
    <name type="common">Hydra</name>
    <name type="synonym">Hydra attenuata</name>
    <dbReference type="NCBI Taxonomy" id="6087"/>
    <lineage>
        <taxon>Eukaryota</taxon>
        <taxon>Metazoa</taxon>
        <taxon>Cnidaria</taxon>
        <taxon>Hydrozoa</taxon>
        <taxon>Hydroidolina</taxon>
        <taxon>Anthoathecata</taxon>
        <taxon>Aplanulata</taxon>
        <taxon>Hydridae</taxon>
        <taxon>Hydra</taxon>
    </lineage>
</organism>
<dbReference type="Pfam" id="PF14529">
    <property type="entry name" value="Exo_endo_phos_2"/>
    <property type="match status" value="1"/>
</dbReference>
<name>A0ABM4DLX1_HYDVU</name>
<reference evidence="3" key="1">
    <citation type="submission" date="2025-08" db="UniProtKB">
        <authorList>
            <consortium name="RefSeq"/>
        </authorList>
    </citation>
    <scope>IDENTIFICATION</scope>
</reference>
<protein>
    <submittedName>
        <fullName evidence="3">Uncharacterized protein LOC136091763</fullName>
    </submittedName>
</protein>
<feature type="domain" description="Endonuclease/exonuclease/phosphatase" evidence="1">
    <location>
        <begin position="142"/>
        <end position="245"/>
    </location>
</feature>
<evidence type="ECO:0000259" key="1">
    <source>
        <dbReference type="Pfam" id="PF14529"/>
    </source>
</evidence>
<dbReference type="RefSeq" id="XP_065675546.1">
    <property type="nucleotide sequence ID" value="XM_065819474.1"/>
</dbReference>
<dbReference type="Gene3D" id="3.60.10.10">
    <property type="entry name" value="Endonuclease/exonuclease/phosphatase"/>
    <property type="match status" value="1"/>
</dbReference>
<accession>A0ABM4DLX1</accession>
<dbReference type="Proteomes" id="UP001652625">
    <property type="component" value="Chromosome 15"/>
</dbReference>
<evidence type="ECO:0000313" key="2">
    <source>
        <dbReference type="Proteomes" id="UP001652625"/>
    </source>
</evidence>
<evidence type="ECO:0000313" key="3">
    <source>
        <dbReference type="RefSeq" id="XP_065675546.1"/>
    </source>
</evidence>
<keyword evidence="2" id="KW-1185">Reference proteome</keyword>
<dbReference type="PANTHER" id="PTHR33395">
    <property type="entry name" value="TRANSCRIPTASE, PUTATIVE-RELATED-RELATED"/>
    <property type="match status" value="1"/>
</dbReference>
<gene>
    <name evidence="3" type="primary">LOC136091763</name>
</gene>
<sequence>MTPFGMASVAIRSSNSKRNKINNCIHNSVSDCNEIKKLSCLYLNATSLDNKLNEFKVVIEQYKSNVISVTETWFKSDSVVNIEVYHLYRKDRSDGRKDGVCLYIDNSLDSYELNDAVLNPCKLEQVWAVVYFDNDKYLLGCIYRPNDFLDIAEFDVFFGLARKYIDKNKFKDLLIMGDFNFPSINWSNGCVDAISNENGIEYKFTDILNDNFLYQHITIPTFQLSDEQLGSTLDLIFTTQSASVNEVDSKFVLGNITRGHLIICFSFILSDKAIRDNKSKQRFMFANSNFELISDLISNVDWIQCFSNKNVQEMFDELIFYTEVACNHFTPIKKTFYSLKIRPAWVNARVKFLIRSKQNSRYKNSCKWKDPVLKSKYKMICKNVADEIKKVRQHFEFNLVKRAIKNPKLLNSYMNNQQAVKDTIKALKGENSITT</sequence>
<dbReference type="InterPro" id="IPR036691">
    <property type="entry name" value="Endo/exonu/phosph_ase_sf"/>
</dbReference>
<proteinExistence type="predicted"/>
<dbReference type="SUPFAM" id="SSF56219">
    <property type="entry name" value="DNase I-like"/>
    <property type="match status" value="1"/>
</dbReference>
<dbReference type="GeneID" id="136091763"/>